<protein>
    <recommendedName>
        <fullName evidence="8">Glycosyltransferase family 92 protein</fullName>
        <ecNumber evidence="8">2.4.1.-</ecNumber>
    </recommendedName>
</protein>
<evidence type="ECO:0000256" key="3">
    <source>
        <dbReference type="ARBA" id="ARBA00022676"/>
    </source>
</evidence>
<evidence type="ECO:0000256" key="1">
    <source>
        <dbReference type="ARBA" id="ARBA00004167"/>
    </source>
</evidence>
<organism evidence="9 10">
    <name type="scientific">Trifolium medium</name>
    <dbReference type="NCBI Taxonomy" id="97028"/>
    <lineage>
        <taxon>Eukaryota</taxon>
        <taxon>Viridiplantae</taxon>
        <taxon>Streptophyta</taxon>
        <taxon>Embryophyta</taxon>
        <taxon>Tracheophyta</taxon>
        <taxon>Spermatophyta</taxon>
        <taxon>Magnoliopsida</taxon>
        <taxon>eudicotyledons</taxon>
        <taxon>Gunneridae</taxon>
        <taxon>Pentapetalae</taxon>
        <taxon>rosids</taxon>
        <taxon>fabids</taxon>
        <taxon>Fabales</taxon>
        <taxon>Fabaceae</taxon>
        <taxon>Papilionoideae</taxon>
        <taxon>50 kb inversion clade</taxon>
        <taxon>NPAAA clade</taxon>
        <taxon>Hologalegina</taxon>
        <taxon>IRL clade</taxon>
        <taxon>Trifolieae</taxon>
        <taxon>Trifolium</taxon>
    </lineage>
</organism>
<keyword evidence="4 8" id="KW-0808">Transferase</keyword>
<keyword evidence="7" id="KW-0472">Membrane</keyword>
<dbReference type="GO" id="GO:0016020">
    <property type="term" value="C:membrane"/>
    <property type="evidence" value="ECO:0007669"/>
    <property type="project" value="UniProtKB-SubCell"/>
</dbReference>
<sequence>RKVEQRHKSIVLVEAVDRSLWNVIHHFMVNEKEGFRANQLGPEEGLVNHYKYQAWDEFKSKFRRRVSAYVVDWRQNENPNSKDRTPGLGFEAIEPNDWTQRFCEVRDQRLKLLTRKWFGLFTQNGVRMAWQTS</sequence>
<dbReference type="InterPro" id="IPR008166">
    <property type="entry name" value="Glyco_transf_92"/>
</dbReference>
<dbReference type="PANTHER" id="PTHR21461">
    <property type="entry name" value="GLYCOSYLTRANSFERASE FAMILY 92 PROTEIN"/>
    <property type="match status" value="1"/>
</dbReference>
<dbReference type="PANTHER" id="PTHR21461:SF69">
    <property type="entry name" value="GLYCOSYLTRANSFERASE FAMILY 92 PROTEIN"/>
    <property type="match status" value="1"/>
</dbReference>
<evidence type="ECO:0000256" key="5">
    <source>
        <dbReference type="ARBA" id="ARBA00022692"/>
    </source>
</evidence>
<proteinExistence type="inferred from homology"/>
<evidence type="ECO:0000313" key="10">
    <source>
        <dbReference type="Proteomes" id="UP000265520"/>
    </source>
</evidence>
<feature type="non-terminal residue" evidence="9">
    <location>
        <position position="1"/>
    </location>
</feature>
<dbReference type="GO" id="GO:0016757">
    <property type="term" value="F:glycosyltransferase activity"/>
    <property type="evidence" value="ECO:0007669"/>
    <property type="project" value="UniProtKB-UniRule"/>
</dbReference>
<name>A0A392PIK1_9FABA</name>
<keyword evidence="6" id="KW-1133">Transmembrane helix</keyword>
<keyword evidence="10" id="KW-1185">Reference proteome</keyword>
<reference evidence="9 10" key="1">
    <citation type="journal article" date="2018" name="Front. Plant Sci.">
        <title>Red Clover (Trifolium pratense) and Zigzag Clover (T. medium) - A Picture of Genomic Similarities and Differences.</title>
        <authorList>
            <person name="Dluhosova J."/>
            <person name="Istvanek J."/>
            <person name="Nedelnik J."/>
            <person name="Repkova J."/>
        </authorList>
    </citation>
    <scope>NUCLEOTIDE SEQUENCE [LARGE SCALE GENOMIC DNA]</scope>
    <source>
        <strain evidence="10">cv. 10/8</strain>
        <tissue evidence="9">Leaf</tissue>
    </source>
</reference>
<comment type="subcellular location">
    <subcellularLocation>
        <location evidence="1">Membrane</location>
        <topology evidence="1">Single-pass membrane protein</topology>
    </subcellularLocation>
</comment>
<evidence type="ECO:0000256" key="6">
    <source>
        <dbReference type="ARBA" id="ARBA00022989"/>
    </source>
</evidence>
<keyword evidence="5" id="KW-0812">Transmembrane</keyword>
<dbReference type="EC" id="2.4.1.-" evidence="8"/>
<evidence type="ECO:0000256" key="2">
    <source>
        <dbReference type="ARBA" id="ARBA00007647"/>
    </source>
</evidence>
<evidence type="ECO:0000256" key="8">
    <source>
        <dbReference type="RuleBase" id="RU366017"/>
    </source>
</evidence>
<dbReference type="AlphaFoldDB" id="A0A392PIK1"/>
<dbReference type="Pfam" id="PF01697">
    <property type="entry name" value="Glyco_transf_92"/>
    <property type="match status" value="1"/>
</dbReference>
<dbReference type="EMBL" id="LXQA010079714">
    <property type="protein sequence ID" value="MCI11319.1"/>
    <property type="molecule type" value="Genomic_DNA"/>
</dbReference>
<accession>A0A392PIK1</accession>
<evidence type="ECO:0000256" key="4">
    <source>
        <dbReference type="ARBA" id="ARBA00022679"/>
    </source>
</evidence>
<comment type="similarity">
    <text evidence="2 8">Belongs to the glycosyltransferase 92 family.</text>
</comment>
<dbReference type="GO" id="GO:0005737">
    <property type="term" value="C:cytoplasm"/>
    <property type="evidence" value="ECO:0007669"/>
    <property type="project" value="TreeGrafter"/>
</dbReference>
<dbReference type="Proteomes" id="UP000265520">
    <property type="component" value="Unassembled WGS sequence"/>
</dbReference>
<comment type="caution">
    <text evidence="9">The sequence shown here is derived from an EMBL/GenBank/DDBJ whole genome shotgun (WGS) entry which is preliminary data.</text>
</comment>
<keyword evidence="3 8" id="KW-0328">Glycosyltransferase</keyword>
<evidence type="ECO:0000313" key="9">
    <source>
        <dbReference type="EMBL" id="MCI11319.1"/>
    </source>
</evidence>
<evidence type="ECO:0000256" key="7">
    <source>
        <dbReference type="ARBA" id="ARBA00023136"/>
    </source>
</evidence>